<sequence length="86" mass="9612">MRHRPNDATPREKLPDRSASCDASCLNPSSTRTFGNSTGFPIELGSPYCRRRRLITEAKVSLMESFLIDRYKKGKVVVIVNGARGQ</sequence>
<proteinExistence type="predicted"/>
<comment type="caution">
    <text evidence="2">The sequence shown here is derived from an EMBL/GenBank/DDBJ whole genome shotgun (WGS) entry which is preliminary data.</text>
</comment>
<accession>M5EXC0</accession>
<protein>
    <submittedName>
        <fullName evidence="2">Uncharacterized protein</fullName>
    </submittedName>
</protein>
<dbReference type="STRING" id="1297569.MESS2_1250016"/>
<dbReference type="Proteomes" id="UP000012062">
    <property type="component" value="Unassembled WGS sequence"/>
</dbReference>
<feature type="compositionally biased region" description="Basic and acidic residues" evidence="1">
    <location>
        <begin position="1"/>
        <end position="16"/>
    </location>
</feature>
<reference evidence="2 3" key="1">
    <citation type="submission" date="2013-02" db="EMBL/GenBank/DDBJ databases">
        <authorList>
            <person name="Genoscope - CEA"/>
        </authorList>
    </citation>
    <scope>NUCLEOTIDE SEQUENCE [LARGE SCALE GENOMIC DNA]</scope>
    <source>
        <strain evidence="2 3">STM 2683</strain>
    </source>
</reference>
<evidence type="ECO:0000313" key="3">
    <source>
        <dbReference type="Proteomes" id="UP000012062"/>
    </source>
</evidence>
<organism evidence="2 3">
    <name type="scientific">Mesorhizobium metallidurans STM 2683</name>
    <dbReference type="NCBI Taxonomy" id="1297569"/>
    <lineage>
        <taxon>Bacteria</taxon>
        <taxon>Pseudomonadati</taxon>
        <taxon>Pseudomonadota</taxon>
        <taxon>Alphaproteobacteria</taxon>
        <taxon>Hyphomicrobiales</taxon>
        <taxon>Phyllobacteriaceae</taxon>
        <taxon>Mesorhizobium</taxon>
    </lineage>
</organism>
<dbReference type="EMBL" id="CAUM01000030">
    <property type="protein sequence ID" value="CCV04261.1"/>
    <property type="molecule type" value="Genomic_DNA"/>
</dbReference>
<name>M5EXC0_9HYPH</name>
<evidence type="ECO:0000313" key="2">
    <source>
        <dbReference type="EMBL" id="CCV04261.1"/>
    </source>
</evidence>
<feature type="region of interest" description="Disordered" evidence="1">
    <location>
        <begin position="1"/>
        <end position="22"/>
    </location>
</feature>
<evidence type="ECO:0000256" key="1">
    <source>
        <dbReference type="SAM" id="MobiDB-lite"/>
    </source>
</evidence>
<gene>
    <name evidence="2" type="ORF">MESS2_1250016</name>
</gene>
<dbReference type="AlphaFoldDB" id="M5EXC0"/>
<keyword evidence="3" id="KW-1185">Reference proteome</keyword>